<evidence type="ECO:0000313" key="3">
    <source>
        <dbReference type="Proteomes" id="UP000184693"/>
    </source>
</evidence>
<protein>
    <recommendedName>
        <fullName evidence="4">DUF3311 domain-containing protein</fullName>
    </recommendedName>
</protein>
<keyword evidence="1" id="KW-0812">Transmembrane</keyword>
<proteinExistence type="predicted"/>
<name>A0A1N6I3Z3_9BURK</name>
<organism evidence="2 3">
    <name type="scientific">Paraburkholderia phenazinium</name>
    <dbReference type="NCBI Taxonomy" id="60549"/>
    <lineage>
        <taxon>Bacteria</taxon>
        <taxon>Pseudomonadati</taxon>
        <taxon>Pseudomonadota</taxon>
        <taxon>Betaproteobacteria</taxon>
        <taxon>Burkholderiales</taxon>
        <taxon>Burkholderiaceae</taxon>
        <taxon>Paraburkholderia</taxon>
    </lineage>
</organism>
<sequence length="89" mass="10363">MPYKSCADAKPPIPVSTTYNLGDLLKTTAPAGRSWLWLILLIPYIALLWLPFYNDTHPSFAGFPFFYWYQFLWVPLTSLLIYVVYRGLK</sequence>
<dbReference type="AlphaFoldDB" id="A0A1N6I3Z3"/>
<gene>
    <name evidence="2" type="ORF">SAMN05444168_3947</name>
</gene>
<dbReference type="InterPro" id="IPR021741">
    <property type="entry name" value="DUF3311"/>
</dbReference>
<feature type="transmembrane region" description="Helical" evidence="1">
    <location>
        <begin position="35"/>
        <end position="53"/>
    </location>
</feature>
<feature type="transmembrane region" description="Helical" evidence="1">
    <location>
        <begin position="65"/>
        <end position="85"/>
    </location>
</feature>
<evidence type="ECO:0008006" key="4">
    <source>
        <dbReference type="Google" id="ProtNLM"/>
    </source>
</evidence>
<keyword evidence="1" id="KW-0472">Membrane</keyword>
<keyword evidence="1" id="KW-1133">Transmembrane helix</keyword>
<dbReference type="EMBL" id="FSRM01000001">
    <property type="protein sequence ID" value="SIO26748.1"/>
    <property type="molecule type" value="Genomic_DNA"/>
</dbReference>
<evidence type="ECO:0000313" key="2">
    <source>
        <dbReference type="EMBL" id="SIO26748.1"/>
    </source>
</evidence>
<reference evidence="2 3" key="1">
    <citation type="submission" date="2016-11" db="EMBL/GenBank/DDBJ databases">
        <authorList>
            <person name="Jaros S."/>
            <person name="Januszkiewicz K."/>
            <person name="Wedrychowicz H."/>
        </authorList>
    </citation>
    <scope>NUCLEOTIDE SEQUENCE [LARGE SCALE GENOMIC DNA]</scope>
    <source>
        <strain evidence="2 3">GAS86</strain>
    </source>
</reference>
<dbReference type="Pfam" id="PF11755">
    <property type="entry name" value="DUF3311"/>
    <property type="match status" value="1"/>
</dbReference>
<evidence type="ECO:0000256" key="1">
    <source>
        <dbReference type="SAM" id="Phobius"/>
    </source>
</evidence>
<accession>A0A1N6I3Z3</accession>
<dbReference type="Proteomes" id="UP000184693">
    <property type="component" value="Unassembled WGS sequence"/>
</dbReference>